<dbReference type="EMBL" id="VNWK01000011">
    <property type="protein sequence ID" value="TXJ99056.1"/>
    <property type="molecule type" value="Genomic_DNA"/>
</dbReference>
<sequence length="249" mass="28514">MKKALIIDDEQHCIEELQHLLGPYKGTIKIVGEAQTVEEGVLLIDETNPDMVFLDVQIGDKTGFDLLQKIPLISFDIIFTTAYDKYAIDAFRFSALDYLLKPIEAEDLKRSIDKYQKNSTAKYLDLKMDVLMHNLKSLDTLKKITVPTSEGYEFLEITNIVRCQSDVNYTDIYLKSGKKVTVSKTLKSFEEMLEPAHFFRIHNSHLINLKEVKKYIKGKGGHVIMGDNTSIEVSTRRKEGLLSRLKSIY</sequence>
<evidence type="ECO:0000313" key="7">
    <source>
        <dbReference type="Proteomes" id="UP000321621"/>
    </source>
</evidence>
<feature type="domain" description="Response regulatory" evidence="2">
    <location>
        <begin position="3"/>
        <end position="116"/>
    </location>
</feature>
<dbReference type="InterPro" id="IPR011006">
    <property type="entry name" value="CheY-like_superfamily"/>
</dbReference>
<name>A0A3A1NPF1_9FLAO</name>
<dbReference type="PROSITE" id="PS50110">
    <property type="entry name" value="RESPONSE_REGULATORY"/>
    <property type="match status" value="1"/>
</dbReference>
<evidence type="ECO:0000313" key="5">
    <source>
        <dbReference type="EMBL" id="TXJ99056.1"/>
    </source>
</evidence>
<protein>
    <submittedName>
        <fullName evidence="4">DNA-binding response regulator</fullName>
    </submittedName>
    <submittedName>
        <fullName evidence="5">Response regulator transcription factor</fullName>
    </submittedName>
</protein>
<dbReference type="Proteomes" id="UP000266691">
    <property type="component" value="Unassembled WGS sequence"/>
</dbReference>
<keyword evidence="7" id="KW-1185">Reference proteome</keyword>
<reference evidence="4 6" key="1">
    <citation type="submission" date="2018-08" db="EMBL/GenBank/DDBJ databases">
        <title>Proposal of Muricauda 72 sp.nov. and Muricauda NH166 sp.nov., isolated from seawater.</title>
        <authorList>
            <person name="Cheng H."/>
            <person name="Wu Y.-H."/>
            <person name="Guo L.-L."/>
            <person name="Xu X.-W."/>
        </authorList>
    </citation>
    <scope>NUCLEOTIDE SEQUENCE [LARGE SCALE GENOMIC DNA]</scope>
    <source>
        <strain evidence="4 6">72</strain>
    </source>
</reference>
<evidence type="ECO:0000313" key="6">
    <source>
        <dbReference type="Proteomes" id="UP000266691"/>
    </source>
</evidence>
<gene>
    <name evidence="4" type="ORF">D2V05_03325</name>
    <name evidence="5" type="ORF">FQ017_03310</name>
</gene>
<dbReference type="AlphaFoldDB" id="A0A3A1NPF1"/>
<dbReference type="Gene3D" id="3.40.50.2300">
    <property type="match status" value="1"/>
</dbReference>
<dbReference type="InterPro" id="IPR046947">
    <property type="entry name" value="LytR-like"/>
</dbReference>
<organism evidence="4 6">
    <name type="scientific">Flagellimonas pelagia</name>
    <dbReference type="NCBI Taxonomy" id="2306998"/>
    <lineage>
        <taxon>Bacteria</taxon>
        <taxon>Pseudomonadati</taxon>
        <taxon>Bacteroidota</taxon>
        <taxon>Flavobacteriia</taxon>
        <taxon>Flavobacteriales</taxon>
        <taxon>Flavobacteriaceae</taxon>
        <taxon>Flagellimonas</taxon>
    </lineage>
</organism>
<proteinExistence type="predicted"/>
<accession>A0A3A1NPF1</accession>
<evidence type="ECO:0000313" key="4">
    <source>
        <dbReference type="EMBL" id="RIV46395.1"/>
    </source>
</evidence>
<dbReference type="SUPFAM" id="SSF52172">
    <property type="entry name" value="CheY-like"/>
    <property type="match status" value="1"/>
</dbReference>
<dbReference type="RefSeq" id="WP_119646137.1">
    <property type="nucleotide sequence ID" value="NZ_QXFI01000011.1"/>
</dbReference>
<dbReference type="EMBL" id="QXFI01000011">
    <property type="protein sequence ID" value="RIV46395.1"/>
    <property type="molecule type" value="Genomic_DNA"/>
</dbReference>
<dbReference type="PANTHER" id="PTHR37299">
    <property type="entry name" value="TRANSCRIPTIONAL REGULATOR-RELATED"/>
    <property type="match status" value="1"/>
</dbReference>
<dbReference type="SMART" id="SM00850">
    <property type="entry name" value="LytTR"/>
    <property type="match status" value="1"/>
</dbReference>
<dbReference type="SMART" id="SM00448">
    <property type="entry name" value="REC"/>
    <property type="match status" value="1"/>
</dbReference>
<dbReference type="Proteomes" id="UP000321621">
    <property type="component" value="Unassembled WGS sequence"/>
</dbReference>
<evidence type="ECO:0000259" key="2">
    <source>
        <dbReference type="PROSITE" id="PS50110"/>
    </source>
</evidence>
<dbReference type="Pfam" id="PF00072">
    <property type="entry name" value="Response_reg"/>
    <property type="match status" value="1"/>
</dbReference>
<dbReference type="PANTHER" id="PTHR37299:SF1">
    <property type="entry name" value="STAGE 0 SPORULATION PROTEIN A HOMOLOG"/>
    <property type="match status" value="1"/>
</dbReference>
<dbReference type="OrthoDB" id="2168082at2"/>
<dbReference type="InterPro" id="IPR007492">
    <property type="entry name" value="LytTR_DNA-bd_dom"/>
</dbReference>
<keyword evidence="4" id="KW-0238">DNA-binding</keyword>
<dbReference type="PROSITE" id="PS50930">
    <property type="entry name" value="HTH_LYTTR"/>
    <property type="match status" value="1"/>
</dbReference>
<keyword evidence="1" id="KW-0597">Phosphoprotein</keyword>
<reference evidence="5 7" key="2">
    <citation type="submission" date="2019-07" db="EMBL/GenBank/DDBJ databases">
        <title>Draft genome of two Muricauda strains isolated from deep sea.</title>
        <authorList>
            <person name="Sun C."/>
        </authorList>
    </citation>
    <scope>NUCLEOTIDE SEQUENCE [LARGE SCALE GENOMIC DNA]</scope>
    <source>
        <strain evidence="5 7">72</strain>
    </source>
</reference>
<comment type="caution">
    <text evidence="4">The sequence shown here is derived from an EMBL/GenBank/DDBJ whole genome shotgun (WGS) entry which is preliminary data.</text>
</comment>
<dbReference type="GO" id="GO:0000156">
    <property type="term" value="F:phosphorelay response regulator activity"/>
    <property type="evidence" value="ECO:0007669"/>
    <property type="project" value="InterPro"/>
</dbReference>
<dbReference type="Gene3D" id="2.40.50.1020">
    <property type="entry name" value="LytTr DNA-binding domain"/>
    <property type="match status" value="1"/>
</dbReference>
<feature type="domain" description="HTH LytTR-type" evidence="3">
    <location>
        <begin position="144"/>
        <end position="247"/>
    </location>
</feature>
<evidence type="ECO:0000256" key="1">
    <source>
        <dbReference type="PROSITE-ProRule" id="PRU00169"/>
    </source>
</evidence>
<feature type="modified residue" description="4-aspartylphosphate" evidence="1">
    <location>
        <position position="55"/>
    </location>
</feature>
<dbReference type="InterPro" id="IPR001789">
    <property type="entry name" value="Sig_transdc_resp-reg_receiver"/>
</dbReference>
<dbReference type="GO" id="GO:0003677">
    <property type="term" value="F:DNA binding"/>
    <property type="evidence" value="ECO:0007669"/>
    <property type="project" value="UniProtKB-KW"/>
</dbReference>
<dbReference type="Pfam" id="PF04397">
    <property type="entry name" value="LytTR"/>
    <property type="match status" value="1"/>
</dbReference>
<evidence type="ECO:0000259" key="3">
    <source>
        <dbReference type="PROSITE" id="PS50930"/>
    </source>
</evidence>